<dbReference type="PRINTS" id="PR00145">
    <property type="entry name" value="ARGSUCLYASE"/>
</dbReference>
<dbReference type="PRINTS" id="PR00149">
    <property type="entry name" value="FUMRATELYASE"/>
</dbReference>
<dbReference type="InterPro" id="IPR022761">
    <property type="entry name" value="Fumarate_lyase_N"/>
</dbReference>
<dbReference type="Proteomes" id="UP001589867">
    <property type="component" value="Unassembled WGS sequence"/>
</dbReference>
<sequence length="383" mass="39729">MFDTLFSTPAAISATDSHAWLREMLRVEAALARAGAAAGLIPPDRAAEIEAACLPERFDAADLSRQAVASASPVVPLVAELRARVPEPTRRLVHLGATSQDVMDTTLVLVSRRCLVPLLDDLWALGDRLAELADRHRDTVQIGRTLLQQAVPTSFGLVCAGWLAGVAEAASGLARARDRLPLQYGGAVGAHDALGAHGPRMATALGEILGLPVPALPWHTRRGPVVDLGTALGAVCGALATIATGVVLLAQNEVAEVTEGAPGGSSAMPHKRNPALCTLVIACAHQAPGAVATILASQPVELQRSAGRWQAEWPSVTSLLRLTAAAARHARTAADSLRVDAARMRATVAGQASGTQTTDPPGVPEAAGQLIDHALEAYRAARP</sequence>
<protein>
    <submittedName>
        <fullName evidence="4">Lyase family protein</fullName>
    </submittedName>
</protein>
<name>A0ABV6M3K1_9ACTN</name>
<proteinExistence type="inferred from homology"/>
<dbReference type="PANTHER" id="PTHR43172">
    <property type="entry name" value="ADENYLOSUCCINATE LYASE"/>
    <property type="match status" value="1"/>
</dbReference>
<dbReference type="InterPro" id="IPR020557">
    <property type="entry name" value="Fumarate_lyase_CS"/>
</dbReference>
<dbReference type="PANTHER" id="PTHR43172:SF2">
    <property type="entry name" value="ADENYLOSUCCINATE LYASE C-TERMINAL DOMAIN-CONTAINING PROTEIN"/>
    <property type="match status" value="1"/>
</dbReference>
<dbReference type="EMBL" id="JBHLUH010000023">
    <property type="protein sequence ID" value="MFC0529023.1"/>
    <property type="molecule type" value="Genomic_DNA"/>
</dbReference>
<gene>
    <name evidence="4" type="ORF">ACFFIA_15290</name>
</gene>
<dbReference type="Pfam" id="PF00206">
    <property type="entry name" value="Lyase_1"/>
    <property type="match status" value="1"/>
</dbReference>
<comment type="caution">
    <text evidence="4">The sequence shown here is derived from an EMBL/GenBank/DDBJ whole genome shotgun (WGS) entry which is preliminary data.</text>
</comment>
<evidence type="ECO:0000259" key="3">
    <source>
        <dbReference type="Pfam" id="PF00206"/>
    </source>
</evidence>
<dbReference type="GO" id="GO:0016829">
    <property type="term" value="F:lyase activity"/>
    <property type="evidence" value="ECO:0007669"/>
    <property type="project" value="UniProtKB-KW"/>
</dbReference>
<accession>A0ABV6M3K1</accession>
<dbReference type="SUPFAM" id="SSF48557">
    <property type="entry name" value="L-aspartase-like"/>
    <property type="match status" value="1"/>
</dbReference>
<keyword evidence="1 4" id="KW-0456">Lyase</keyword>
<comment type="similarity">
    <text evidence="2">Belongs to the class-II fumarase/aspartase family.</text>
</comment>
<dbReference type="RefSeq" id="WP_377251365.1">
    <property type="nucleotide sequence ID" value="NZ_JBHLUH010000023.1"/>
</dbReference>
<evidence type="ECO:0000313" key="5">
    <source>
        <dbReference type="Proteomes" id="UP001589867"/>
    </source>
</evidence>
<evidence type="ECO:0000313" key="4">
    <source>
        <dbReference type="EMBL" id="MFC0529023.1"/>
    </source>
</evidence>
<dbReference type="PROSITE" id="PS00163">
    <property type="entry name" value="FUMARATE_LYASES"/>
    <property type="match status" value="1"/>
</dbReference>
<dbReference type="InterPro" id="IPR008948">
    <property type="entry name" value="L-Aspartase-like"/>
</dbReference>
<keyword evidence="5" id="KW-1185">Reference proteome</keyword>
<dbReference type="Gene3D" id="1.20.200.10">
    <property type="entry name" value="Fumarase/aspartase (Central domain)"/>
    <property type="match status" value="1"/>
</dbReference>
<evidence type="ECO:0000256" key="1">
    <source>
        <dbReference type="ARBA" id="ARBA00023239"/>
    </source>
</evidence>
<organism evidence="4 5">
    <name type="scientific">Phytohabitans kaempferiae</name>
    <dbReference type="NCBI Taxonomy" id="1620943"/>
    <lineage>
        <taxon>Bacteria</taxon>
        <taxon>Bacillati</taxon>
        <taxon>Actinomycetota</taxon>
        <taxon>Actinomycetes</taxon>
        <taxon>Micromonosporales</taxon>
        <taxon>Micromonosporaceae</taxon>
    </lineage>
</organism>
<evidence type="ECO:0000256" key="2">
    <source>
        <dbReference type="ARBA" id="ARBA00034772"/>
    </source>
</evidence>
<feature type="domain" description="Fumarate lyase N-terminal" evidence="3">
    <location>
        <begin position="20"/>
        <end position="289"/>
    </location>
</feature>
<dbReference type="InterPro" id="IPR000362">
    <property type="entry name" value="Fumarate_lyase_fam"/>
</dbReference>
<reference evidence="4 5" key="1">
    <citation type="submission" date="2024-09" db="EMBL/GenBank/DDBJ databases">
        <authorList>
            <person name="Sun Q."/>
            <person name="Mori K."/>
        </authorList>
    </citation>
    <scope>NUCLEOTIDE SEQUENCE [LARGE SCALE GENOMIC DNA]</scope>
    <source>
        <strain evidence="4 5">TBRC 3947</strain>
    </source>
</reference>